<protein>
    <submittedName>
        <fullName evidence="1">Uncharacterized protein</fullName>
    </submittedName>
</protein>
<dbReference type="AlphaFoldDB" id="A0A9X1F3L9"/>
<gene>
    <name evidence="1" type="ORF">KCG46_08875</name>
</gene>
<keyword evidence="2" id="KW-1185">Reference proteome</keyword>
<reference evidence="1" key="1">
    <citation type="submission" date="2021-04" db="EMBL/GenBank/DDBJ databases">
        <authorList>
            <person name="Pira H."/>
            <person name="Risdian C."/>
            <person name="Wink J."/>
        </authorList>
    </citation>
    <scope>NUCLEOTIDE SEQUENCE</scope>
    <source>
        <strain evidence="1">WH158</strain>
    </source>
</reference>
<evidence type="ECO:0000313" key="2">
    <source>
        <dbReference type="Proteomes" id="UP001138681"/>
    </source>
</evidence>
<name>A0A9X1F3L9_9SPHN</name>
<dbReference type="EMBL" id="JAGSPC010000001">
    <property type="protein sequence ID" value="MBV7259681.1"/>
    <property type="molecule type" value="Genomic_DNA"/>
</dbReference>
<dbReference type="RefSeq" id="WP_218404881.1">
    <property type="nucleotide sequence ID" value="NZ_JAGSPC010000001.1"/>
</dbReference>
<evidence type="ECO:0000313" key="1">
    <source>
        <dbReference type="EMBL" id="MBV7259681.1"/>
    </source>
</evidence>
<sequence length="97" mass="11152">MDKLLQTETELIGQWVEKDGGVQADSVARRIDRLVDYRLVAVQAHPRDLCWTQLYRDPVDGRYWEHTYPESVRHGGGPPALRVISESEIAKEYGFNP</sequence>
<proteinExistence type="predicted"/>
<dbReference type="Pfam" id="PF15590">
    <property type="entry name" value="Imm27"/>
    <property type="match status" value="1"/>
</dbReference>
<dbReference type="InterPro" id="IPR028960">
    <property type="entry name" value="Imm27"/>
</dbReference>
<comment type="caution">
    <text evidence="1">The sequence shown here is derived from an EMBL/GenBank/DDBJ whole genome shotgun (WGS) entry which is preliminary data.</text>
</comment>
<dbReference type="Proteomes" id="UP001138681">
    <property type="component" value="Unassembled WGS sequence"/>
</dbReference>
<accession>A0A9X1F3L9</accession>
<organism evidence="1 2">
    <name type="scientific">Erythrobacter crassostreae</name>
    <dbReference type="NCBI Taxonomy" id="2828328"/>
    <lineage>
        <taxon>Bacteria</taxon>
        <taxon>Pseudomonadati</taxon>
        <taxon>Pseudomonadota</taxon>
        <taxon>Alphaproteobacteria</taxon>
        <taxon>Sphingomonadales</taxon>
        <taxon>Erythrobacteraceae</taxon>
        <taxon>Erythrobacter/Porphyrobacter group</taxon>
        <taxon>Erythrobacter</taxon>
    </lineage>
</organism>